<dbReference type="InterPro" id="IPR036291">
    <property type="entry name" value="NAD(P)-bd_dom_sf"/>
</dbReference>
<comment type="similarity">
    <text evidence="2">Belongs to the NAD(P)-dependent epimerase/dehydratase family.</text>
</comment>
<dbReference type="RefSeq" id="WP_077925987.1">
    <property type="nucleotide sequence ID" value="NZ_BAABKE010000001.1"/>
</dbReference>
<evidence type="ECO:0000313" key="5">
    <source>
        <dbReference type="Proteomes" id="UP001500631"/>
    </source>
</evidence>
<name>A0ABP9MAE2_9GAMM</name>
<sequence length="348" mass="39363">MKNFDQEYMSFIESSKFNWEHLKCKTILISGATGLIGKTLVNLIFKANQLYKLDVQLICLVRDVVKARTLFTDMDIVLLYSYDMCDDIQINEKIDYIIHAASMTQSHDFIKKPVDVIQTAVGSINNLLNFAMENTISSFVYLSTMEVYGKNQLARKITENDYGYLDITSIRNSYPISKQLAENLCSSYYSQYNVPTKIARLTLTFGPGIGEDDNRVFAQFMRSAIKGEDIVLHTEGKTCRDYIYTLDAAMALLYILVYGNNGEAYNVANSSTYCSIREMAELIAKESINKVSKVVLMPPSADILSSYAPEVEINLDTSKLESLGWKPNFSFEEMIENTLSSLKSSLRP</sequence>
<dbReference type="PANTHER" id="PTHR43000">
    <property type="entry name" value="DTDP-D-GLUCOSE 4,6-DEHYDRATASE-RELATED"/>
    <property type="match status" value="1"/>
</dbReference>
<evidence type="ECO:0000259" key="3">
    <source>
        <dbReference type="Pfam" id="PF01370"/>
    </source>
</evidence>
<protein>
    <submittedName>
        <fullName evidence="4">NAD-dependent epimerase/dehydratase family protein</fullName>
    </submittedName>
</protein>
<dbReference type="SUPFAM" id="SSF51735">
    <property type="entry name" value="NAD(P)-binding Rossmann-fold domains"/>
    <property type="match status" value="1"/>
</dbReference>
<comment type="pathway">
    <text evidence="1">Bacterial outer membrane biogenesis; LPS O-antigen biosynthesis.</text>
</comment>
<dbReference type="EMBL" id="BAABKE010000001">
    <property type="protein sequence ID" value="GAA5093747.1"/>
    <property type="molecule type" value="Genomic_DNA"/>
</dbReference>
<keyword evidence="5" id="KW-1185">Reference proteome</keyword>
<accession>A0ABP9MAE2</accession>
<proteinExistence type="inferred from homology"/>
<evidence type="ECO:0000256" key="2">
    <source>
        <dbReference type="ARBA" id="ARBA00007637"/>
    </source>
</evidence>
<reference evidence="5" key="1">
    <citation type="journal article" date="2019" name="Int. J. Syst. Evol. Microbiol.">
        <title>The Global Catalogue of Microorganisms (GCM) 10K type strain sequencing project: providing services to taxonomists for standard genome sequencing and annotation.</title>
        <authorList>
            <consortium name="The Broad Institute Genomics Platform"/>
            <consortium name="The Broad Institute Genome Sequencing Center for Infectious Disease"/>
            <person name="Wu L."/>
            <person name="Ma J."/>
        </authorList>
    </citation>
    <scope>NUCLEOTIDE SEQUENCE [LARGE SCALE GENOMIC DNA]</scope>
    <source>
        <strain evidence="5">JCM 18424</strain>
    </source>
</reference>
<gene>
    <name evidence="4" type="ORF">GCM10023338_01200</name>
</gene>
<dbReference type="Pfam" id="PF01370">
    <property type="entry name" value="Epimerase"/>
    <property type="match status" value="1"/>
</dbReference>
<comment type="caution">
    <text evidence="4">The sequence shown here is derived from an EMBL/GenBank/DDBJ whole genome shotgun (WGS) entry which is preliminary data.</text>
</comment>
<evidence type="ECO:0000313" key="4">
    <source>
        <dbReference type="EMBL" id="GAA5093747.1"/>
    </source>
</evidence>
<dbReference type="Proteomes" id="UP001500631">
    <property type="component" value="Unassembled WGS sequence"/>
</dbReference>
<evidence type="ECO:0000256" key="1">
    <source>
        <dbReference type="ARBA" id="ARBA00005125"/>
    </source>
</evidence>
<feature type="domain" description="NAD-dependent epimerase/dehydratase" evidence="3">
    <location>
        <begin position="27"/>
        <end position="268"/>
    </location>
</feature>
<organism evidence="4 5">
    <name type="scientific">Wohlfahrtiimonas larvae</name>
    <dbReference type="NCBI Taxonomy" id="1157986"/>
    <lineage>
        <taxon>Bacteria</taxon>
        <taxon>Pseudomonadati</taxon>
        <taxon>Pseudomonadota</taxon>
        <taxon>Gammaproteobacteria</taxon>
        <taxon>Cardiobacteriales</taxon>
        <taxon>Ignatzschineriaceae</taxon>
        <taxon>Wohlfahrtiimonas</taxon>
    </lineage>
</organism>
<dbReference type="Gene3D" id="3.40.50.720">
    <property type="entry name" value="NAD(P)-binding Rossmann-like Domain"/>
    <property type="match status" value="1"/>
</dbReference>
<dbReference type="InterPro" id="IPR001509">
    <property type="entry name" value="Epimerase_deHydtase"/>
</dbReference>